<dbReference type="Proteomes" id="UP001143328">
    <property type="component" value="Unassembled WGS sequence"/>
</dbReference>
<gene>
    <name evidence="1" type="ORF">GCM10017655_44320</name>
</gene>
<reference evidence="1" key="2">
    <citation type="submission" date="2023-01" db="EMBL/GenBank/DDBJ databases">
        <authorList>
            <person name="Sun Q."/>
            <person name="Evtushenko L."/>
        </authorList>
    </citation>
    <scope>NUCLEOTIDE SEQUENCE</scope>
    <source>
        <strain evidence="1">VKM B-2935</strain>
    </source>
</reference>
<evidence type="ECO:0000313" key="1">
    <source>
        <dbReference type="EMBL" id="GLK91368.1"/>
    </source>
</evidence>
<dbReference type="AlphaFoldDB" id="A0A9W6KAY8"/>
<dbReference type="EMBL" id="BSFN01000019">
    <property type="protein sequence ID" value="GLK91368.1"/>
    <property type="molecule type" value="Genomic_DNA"/>
</dbReference>
<dbReference type="RefSeq" id="WP_271197609.1">
    <property type="nucleotide sequence ID" value="NZ_BSFN01000019.1"/>
</dbReference>
<comment type="caution">
    <text evidence="1">The sequence shown here is derived from an EMBL/GenBank/DDBJ whole genome shotgun (WGS) entry which is preliminary data.</text>
</comment>
<organism evidence="1 2">
    <name type="scientific">Pseudomonas turukhanskensis</name>
    <dbReference type="NCBI Taxonomy" id="1806536"/>
    <lineage>
        <taxon>Bacteria</taxon>
        <taxon>Pseudomonadati</taxon>
        <taxon>Pseudomonadota</taxon>
        <taxon>Gammaproteobacteria</taxon>
        <taxon>Pseudomonadales</taxon>
        <taxon>Pseudomonadaceae</taxon>
        <taxon>Pseudomonas</taxon>
    </lineage>
</organism>
<reference evidence="1" key="1">
    <citation type="journal article" date="2014" name="Int. J. Syst. Evol. Microbiol.">
        <title>Complete genome sequence of Corynebacterium casei LMG S-19264T (=DSM 44701T), isolated from a smear-ripened cheese.</title>
        <authorList>
            <consortium name="US DOE Joint Genome Institute (JGI-PGF)"/>
            <person name="Walter F."/>
            <person name="Albersmeier A."/>
            <person name="Kalinowski J."/>
            <person name="Ruckert C."/>
        </authorList>
    </citation>
    <scope>NUCLEOTIDE SEQUENCE</scope>
    <source>
        <strain evidence="1">VKM B-2935</strain>
    </source>
</reference>
<evidence type="ECO:0000313" key="2">
    <source>
        <dbReference type="Proteomes" id="UP001143328"/>
    </source>
</evidence>
<name>A0A9W6KAY8_9PSED</name>
<accession>A0A9W6KAY8</accession>
<keyword evidence="2" id="KW-1185">Reference proteome</keyword>
<proteinExistence type="predicted"/>
<protein>
    <submittedName>
        <fullName evidence="1">Uncharacterized protein</fullName>
    </submittedName>
</protein>
<sequence>MTLSKNCRWYTGGALLVAAALGALLVVCVNFKSSNEFNGRYSSSGDVILRDGHKIEVNHTLLIKDGRFYALTRQGLSIMETSGIVESGFLNRMRLRVEKGKATDLDASGNIDNDLLFNLMYGGEVDSVINLRPIGKCYFAVETRQLYCAD</sequence>